<organism evidence="1 2">
    <name type="scientific">Demequina lignilytica</name>
    <dbReference type="NCBI Taxonomy" id="3051663"/>
    <lineage>
        <taxon>Bacteria</taxon>
        <taxon>Bacillati</taxon>
        <taxon>Actinomycetota</taxon>
        <taxon>Actinomycetes</taxon>
        <taxon>Micrococcales</taxon>
        <taxon>Demequinaceae</taxon>
        <taxon>Demequina</taxon>
    </lineage>
</organism>
<dbReference type="Proteomes" id="UP001172756">
    <property type="component" value="Unassembled WGS sequence"/>
</dbReference>
<accession>A0AB35MIT6</accession>
<dbReference type="Gene3D" id="3.40.50.10580">
    <property type="entry name" value="ATPase, V1 complex, subunit F"/>
    <property type="match status" value="1"/>
</dbReference>
<dbReference type="GO" id="GO:0046961">
    <property type="term" value="F:proton-transporting ATPase activity, rotational mechanism"/>
    <property type="evidence" value="ECO:0007669"/>
    <property type="project" value="InterPro"/>
</dbReference>
<evidence type="ECO:0000313" key="2">
    <source>
        <dbReference type="Proteomes" id="UP001172756"/>
    </source>
</evidence>
<protein>
    <submittedName>
        <fullName evidence="1">Uncharacterized protein</fullName>
    </submittedName>
</protein>
<proteinExistence type="predicted"/>
<dbReference type="RefSeq" id="WP_301160397.1">
    <property type="nucleotide sequence ID" value="NZ_JAUHQB010000005.1"/>
</dbReference>
<dbReference type="AlphaFoldDB" id="A0AB35MIT6"/>
<dbReference type="InterPro" id="IPR036906">
    <property type="entry name" value="ATPase_V1_fsu_sf"/>
</dbReference>
<name>A0AB35MIT6_9MICO</name>
<sequence>MNAPAPLLDGGVVAIGDRRLVGAYALAGVDVRHAPDPGAVRLAWEALARDVALVVLTADAAAALGGEADRVGAPVTAVIPT</sequence>
<comment type="caution">
    <text evidence="1">The sequence shown here is derived from an EMBL/GenBank/DDBJ whole genome shotgun (WGS) entry which is preliminary data.</text>
</comment>
<dbReference type="SUPFAM" id="SSF159468">
    <property type="entry name" value="AtpF-like"/>
    <property type="match status" value="1"/>
</dbReference>
<reference evidence="1 2" key="1">
    <citation type="submission" date="2023-06" db="EMBL/GenBank/DDBJ databases">
        <title>SYSU T0a273.</title>
        <authorList>
            <person name="Gao L."/>
            <person name="Fang B.-Z."/>
            <person name="Li W.-J."/>
        </authorList>
    </citation>
    <scope>NUCLEOTIDE SEQUENCE [LARGE SCALE GENOMIC DNA]</scope>
    <source>
        <strain evidence="1 2">SYSU T0a273</strain>
    </source>
</reference>
<evidence type="ECO:0000313" key="1">
    <source>
        <dbReference type="EMBL" id="MDN4483565.1"/>
    </source>
</evidence>
<dbReference type="EMBL" id="JAUHQB010000005">
    <property type="protein sequence ID" value="MDN4483565.1"/>
    <property type="molecule type" value="Genomic_DNA"/>
</dbReference>
<gene>
    <name evidence="1" type="ORF">QQ002_08465</name>
</gene>